<evidence type="ECO:0000256" key="2">
    <source>
        <dbReference type="ARBA" id="ARBA00022723"/>
    </source>
</evidence>
<dbReference type="PANTHER" id="PTHR46287:SF4">
    <property type="entry name" value="BTB_POZ AND TAZ DOMAIN-CONTAINING PROTEIN 2"/>
    <property type="match status" value="1"/>
</dbReference>
<dbReference type="Gene3D" id="1.20.1020.10">
    <property type="entry name" value="TAZ domain"/>
    <property type="match status" value="1"/>
</dbReference>
<dbReference type="GO" id="GO:0005634">
    <property type="term" value="C:nucleus"/>
    <property type="evidence" value="ECO:0007669"/>
    <property type="project" value="TreeGrafter"/>
</dbReference>
<keyword evidence="2" id="KW-0479">Metal-binding</keyword>
<gene>
    <name evidence="7" type="ORF">QYE76_048357</name>
</gene>
<dbReference type="FunFam" id="1.25.40.420:FF:000012">
    <property type="entry name" value="BTB/POZ and TAZ domain-containing protein 2"/>
    <property type="match status" value="1"/>
</dbReference>
<evidence type="ECO:0000256" key="4">
    <source>
        <dbReference type="ARBA" id="ARBA00022786"/>
    </source>
</evidence>
<comment type="pathway">
    <text evidence="1">Protein modification; protein ubiquitination.</text>
</comment>
<dbReference type="SMART" id="SM00225">
    <property type="entry name" value="BTB"/>
    <property type="match status" value="1"/>
</dbReference>
<dbReference type="GO" id="GO:0005516">
    <property type="term" value="F:calmodulin binding"/>
    <property type="evidence" value="ECO:0007669"/>
    <property type="project" value="UniProtKB-ARBA"/>
</dbReference>
<name>A0AAD8QC73_LOLMU</name>
<dbReference type="SUPFAM" id="SSF57933">
    <property type="entry name" value="TAZ domain"/>
    <property type="match status" value="1"/>
</dbReference>
<evidence type="ECO:0000256" key="1">
    <source>
        <dbReference type="ARBA" id="ARBA00004906"/>
    </source>
</evidence>
<proteinExistence type="predicted"/>
<dbReference type="EMBL" id="JAUUTY010000580">
    <property type="protein sequence ID" value="KAK1599857.1"/>
    <property type="molecule type" value="Genomic_DNA"/>
</dbReference>
<dbReference type="GO" id="GO:0009751">
    <property type="term" value="P:response to salicylic acid"/>
    <property type="evidence" value="ECO:0007669"/>
    <property type="project" value="UniProtKB-ARBA"/>
</dbReference>
<dbReference type="InterPro" id="IPR000210">
    <property type="entry name" value="BTB/POZ_dom"/>
</dbReference>
<dbReference type="InterPro" id="IPR011333">
    <property type="entry name" value="SKP1/BTB/POZ_sf"/>
</dbReference>
<evidence type="ECO:0000313" key="8">
    <source>
        <dbReference type="Proteomes" id="UP001231189"/>
    </source>
</evidence>
<comment type="caution">
    <text evidence="7">The sequence shown here is derived from an EMBL/GenBank/DDBJ whole genome shotgun (WGS) entry which is preliminary data.</text>
</comment>
<evidence type="ECO:0000256" key="5">
    <source>
        <dbReference type="ARBA" id="ARBA00022833"/>
    </source>
</evidence>
<evidence type="ECO:0000313" key="7">
    <source>
        <dbReference type="EMBL" id="KAK1599857.1"/>
    </source>
</evidence>
<organism evidence="7 8">
    <name type="scientific">Lolium multiflorum</name>
    <name type="common">Italian ryegrass</name>
    <name type="synonym">Lolium perenne subsp. multiflorum</name>
    <dbReference type="NCBI Taxonomy" id="4521"/>
    <lineage>
        <taxon>Eukaryota</taxon>
        <taxon>Viridiplantae</taxon>
        <taxon>Streptophyta</taxon>
        <taxon>Embryophyta</taxon>
        <taxon>Tracheophyta</taxon>
        <taxon>Spermatophyta</taxon>
        <taxon>Magnoliopsida</taxon>
        <taxon>Liliopsida</taxon>
        <taxon>Poales</taxon>
        <taxon>Poaceae</taxon>
        <taxon>BOP clade</taxon>
        <taxon>Pooideae</taxon>
        <taxon>Poodae</taxon>
        <taxon>Poeae</taxon>
        <taxon>Poeae Chloroplast Group 2 (Poeae type)</taxon>
        <taxon>Loliodinae</taxon>
        <taxon>Loliinae</taxon>
        <taxon>Lolium</taxon>
    </lineage>
</organism>
<feature type="domain" description="BTB" evidence="6">
    <location>
        <begin position="15"/>
        <end position="85"/>
    </location>
</feature>
<dbReference type="GO" id="GO:0009725">
    <property type="term" value="P:response to hormone"/>
    <property type="evidence" value="ECO:0007669"/>
    <property type="project" value="UniProtKB-ARBA"/>
</dbReference>
<keyword evidence="8" id="KW-1185">Reference proteome</keyword>
<sequence>MPEAPRADGGAAAPADVDVITTGSRRKIPAHSSVLMSASPVLESILQRRLQRVKESGKPGRAVVRIRGVTDDVAAAFVRLLYAGRRDGEVVDEDVEKYAEQLLVLAHAYGVPWLKRWCQEAIGSRLTPGTVVDALQLADLCDAPQLHLRCMRLLAKEFRAVERTEAWRFLRDNDPWQELDILSRLHDADMRRRKWRRKSAEQKVYMELSGAMDSLHHICTDGCTEVGPVGQAPATTPCPSYATCRGLQLLIRHFSRCQTRSSCPRCQKMWQLLRLHAALCRLPEGHCNTPLCTQFKCKEEQKEAMPAPVAAKGGDGGDGRWGLLVKKVKAVRVMSSLAKRSPAVSTECVDEDQSSLRLETMCC</sequence>
<evidence type="ECO:0000256" key="3">
    <source>
        <dbReference type="ARBA" id="ARBA00022771"/>
    </source>
</evidence>
<dbReference type="GO" id="GO:0008270">
    <property type="term" value="F:zinc ion binding"/>
    <property type="evidence" value="ECO:0007669"/>
    <property type="project" value="UniProtKB-KW"/>
</dbReference>
<dbReference type="GO" id="GO:0006355">
    <property type="term" value="P:regulation of DNA-templated transcription"/>
    <property type="evidence" value="ECO:0007669"/>
    <property type="project" value="UniProtKB-ARBA"/>
</dbReference>
<dbReference type="InterPro" id="IPR044513">
    <property type="entry name" value="BT1/2/3/4/5"/>
</dbReference>
<keyword evidence="5" id="KW-0862">Zinc</keyword>
<dbReference type="InterPro" id="IPR035898">
    <property type="entry name" value="TAZ_dom_sf"/>
</dbReference>
<evidence type="ECO:0000259" key="6">
    <source>
        <dbReference type="PROSITE" id="PS50097"/>
    </source>
</evidence>
<dbReference type="SUPFAM" id="SSF54695">
    <property type="entry name" value="POZ domain"/>
    <property type="match status" value="1"/>
</dbReference>
<keyword evidence="4" id="KW-0833">Ubl conjugation pathway</keyword>
<reference evidence="7" key="1">
    <citation type="submission" date="2023-07" db="EMBL/GenBank/DDBJ databases">
        <title>A chromosome-level genome assembly of Lolium multiflorum.</title>
        <authorList>
            <person name="Chen Y."/>
            <person name="Copetti D."/>
            <person name="Kolliker R."/>
            <person name="Studer B."/>
        </authorList>
    </citation>
    <scope>NUCLEOTIDE SEQUENCE</scope>
    <source>
        <strain evidence="7">02402/16</strain>
        <tissue evidence="7">Leaf</tissue>
    </source>
</reference>
<keyword evidence="3" id="KW-0863">Zinc-finger</keyword>
<dbReference type="PROSITE" id="PS50097">
    <property type="entry name" value="BTB"/>
    <property type="match status" value="1"/>
</dbReference>
<dbReference type="PANTHER" id="PTHR46287">
    <property type="entry name" value="BTB/POZ AND TAZ DOMAIN-CONTAINING PROTEIN 3-RELATED"/>
    <property type="match status" value="1"/>
</dbReference>
<dbReference type="Gene3D" id="1.25.40.420">
    <property type="match status" value="1"/>
</dbReference>
<dbReference type="GO" id="GO:0042542">
    <property type="term" value="P:response to hydrogen peroxide"/>
    <property type="evidence" value="ECO:0007669"/>
    <property type="project" value="UniProtKB-ARBA"/>
</dbReference>
<dbReference type="SMART" id="SM00551">
    <property type="entry name" value="ZnF_TAZ"/>
    <property type="match status" value="1"/>
</dbReference>
<dbReference type="Proteomes" id="UP001231189">
    <property type="component" value="Unassembled WGS sequence"/>
</dbReference>
<dbReference type="Pfam" id="PF02135">
    <property type="entry name" value="zf-TAZ"/>
    <property type="match status" value="1"/>
</dbReference>
<accession>A0AAD8QC73</accession>
<dbReference type="Gene3D" id="3.30.710.10">
    <property type="entry name" value="Potassium Channel Kv1.1, Chain A"/>
    <property type="match status" value="1"/>
</dbReference>
<dbReference type="InterPro" id="IPR000197">
    <property type="entry name" value="Znf_TAZ"/>
</dbReference>
<dbReference type="CDD" id="cd14733">
    <property type="entry name" value="BACK"/>
    <property type="match status" value="1"/>
</dbReference>
<dbReference type="Pfam" id="PF00651">
    <property type="entry name" value="BTB"/>
    <property type="match status" value="1"/>
</dbReference>
<protein>
    <recommendedName>
        <fullName evidence="6">BTB domain-containing protein</fullName>
    </recommendedName>
</protein>
<dbReference type="AlphaFoldDB" id="A0AAD8QC73"/>